<evidence type="ECO:0000256" key="2">
    <source>
        <dbReference type="SAM" id="Phobius"/>
    </source>
</evidence>
<dbReference type="RefSeq" id="XP_049126889.1">
    <property type="nucleotide sequence ID" value="XM_049270932.1"/>
</dbReference>
<keyword evidence="2" id="KW-1133">Transmembrane helix</keyword>
<feature type="compositionally biased region" description="Basic and acidic residues" evidence="1">
    <location>
        <begin position="83"/>
        <end position="103"/>
    </location>
</feature>
<dbReference type="EMBL" id="BQXU01000010">
    <property type="protein sequence ID" value="GKT44539.1"/>
    <property type="molecule type" value="Genomic_DNA"/>
</dbReference>
<evidence type="ECO:0000256" key="1">
    <source>
        <dbReference type="SAM" id="MobiDB-lite"/>
    </source>
</evidence>
<keyword evidence="2" id="KW-0472">Membrane</keyword>
<organism evidence="3 4">
    <name type="scientific">Colletotrichum spaethianum</name>
    <dbReference type="NCBI Taxonomy" id="700344"/>
    <lineage>
        <taxon>Eukaryota</taxon>
        <taxon>Fungi</taxon>
        <taxon>Dikarya</taxon>
        <taxon>Ascomycota</taxon>
        <taxon>Pezizomycotina</taxon>
        <taxon>Sordariomycetes</taxon>
        <taxon>Hypocreomycetidae</taxon>
        <taxon>Glomerellales</taxon>
        <taxon>Glomerellaceae</taxon>
        <taxon>Colletotrichum</taxon>
        <taxon>Colletotrichum spaethianum species complex</taxon>
    </lineage>
</organism>
<keyword evidence="2" id="KW-0812">Transmembrane</keyword>
<comment type="caution">
    <text evidence="3">The sequence shown here is derived from an EMBL/GenBank/DDBJ whole genome shotgun (WGS) entry which is preliminary data.</text>
</comment>
<dbReference type="AlphaFoldDB" id="A0AA37P7L5"/>
<feature type="transmembrane region" description="Helical" evidence="2">
    <location>
        <begin position="7"/>
        <end position="29"/>
    </location>
</feature>
<dbReference type="Proteomes" id="UP001055115">
    <property type="component" value="Unassembled WGS sequence"/>
</dbReference>
<dbReference type="GeneID" id="73325522"/>
<feature type="compositionally biased region" description="Low complexity" evidence="1">
    <location>
        <begin position="119"/>
        <end position="132"/>
    </location>
</feature>
<evidence type="ECO:0000313" key="3">
    <source>
        <dbReference type="EMBL" id="GKT44539.1"/>
    </source>
</evidence>
<reference evidence="3 4" key="1">
    <citation type="submission" date="2022-03" db="EMBL/GenBank/DDBJ databases">
        <title>Genome data of Colletotrichum spp.</title>
        <authorList>
            <person name="Utami Y.D."/>
            <person name="Hiruma K."/>
        </authorList>
    </citation>
    <scope>NUCLEOTIDE SEQUENCE [LARGE SCALE GENOMIC DNA]</scope>
    <source>
        <strain evidence="3 4">MAFF 239500</strain>
    </source>
</reference>
<gene>
    <name evidence="3" type="ORF">ColSpa_04720</name>
</gene>
<keyword evidence="4" id="KW-1185">Reference proteome</keyword>
<feature type="region of interest" description="Disordered" evidence="1">
    <location>
        <begin position="83"/>
        <end position="141"/>
    </location>
</feature>
<protein>
    <submittedName>
        <fullName evidence="3">Uncharacterized protein</fullName>
    </submittedName>
</protein>
<sequence length="147" mass="17087">MSFRDQANYMFPISASVILVSFLFAFWAYPRTVLWSSYKYIETWFIVKFGIYELFLWFKECKQDLTTSGSILKKLEKSVEKMKGDVKKRYRESRQAKKAKEAAETGPLQNKDQCRRPDIGSIGDDSSHSISSTEAGKQGRIHRRIIL</sequence>
<evidence type="ECO:0000313" key="4">
    <source>
        <dbReference type="Proteomes" id="UP001055115"/>
    </source>
</evidence>
<accession>A0AA37P7L5</accession>
<name>A0AA37P7L5_9PEZI</name>
<proteinExistence type="predicted"/>